<accession>A0ABU6RG77</accession>
<dbReference type="SMART" id="SM00538">
    <property type="entry name" value="POP4"/>
    <property type="match status" value="1"/>
</dbReference>
<dbReference type="InterPro" id="IPR002730">
    <property type="entry name" value="Rpp29/RNP1"/>
</dbReference>
<gene>
    <name evidence="4" type="ORF">PIB30_043693</name>
</gene>
<feature type="region of interest" description="Disordered" evidence="3">
    <location>
        <begin position="84"/>
        <end position="137"/>
    </location>
</feature>
<feature type="non-terminal residue" evidence="4">
    <location>
        <position position="1"/>
    </location>
</feature>
<dbReference type="InterPro" id="IPR036980">
    <property type="entry name" value="RNase_P/MRP_Rpp29_sf"/>
</dbReference>
<comment type="caution">
    <text evidence="4">The sequence shown here is derived from an EMBL/GenBank/DDBJ whole genome shotgun (WGS) entry which is preliminary data.</text>
</comment>
<dbReference type="SUPFAM" id="SSF101744">
    <property type="entry name" value="Rof/RNase P subunit-like"/>
    <property type="match status" value="1"/>
</dbReference>
<dbReference type="InterPro" id="IPR016848">
    <property type="entry name" value="RNase_P/MRP_Rpp29-subunit"/>
</dbReference>
<dbReference type="EMBL" id="JASCZI010030464">
    <property type="protein sequence ID" value="MED6122849.1"/>
    <property type="molecule type" value="Genomic_DNA"/>
</dbReference>
<comment type="similarity">
    <text evidence="2">Belongs to the eukaryotic/archaeal RNase P protein component 1 family.</text>
</comment>
<comment type="subcellular location">
    <subcellularLocation>
        <location evidence="1">Nucleus</location>
    </subcellularLocation>
</comment>
<evidence type="ECO:0000313" key="5">
    <source>
        <dbReference type="Proteomes" id="UP001341840"/>
    </source>
</evidence>
<dbReference type="Gene3D" id="2.30.30.210">
    <property type="entry name" value="Ribonuclease P/MRP, subunit p29"/>
    <property type="match status" value="1"/>
</dbReference>
<dbReference type="InterPro" id="IPR023534">
    <property type="entry name" value="Rof/RNase_P-like"/>
</dbReference>
<feature type="compositionally biased region" description="Pro residues" evidence="3">
    <location>
        <begin position="107"/>
        <end position="131"/>
    </location>
</feature>
<evidence type="ECO:0000313" key="4">
    <source>
        <dbReference type="EMBL" id="MED6122849.1"/>
    </source>
</evidence>
<protein>
    <submittedName>
        <fullName evidence="4">Uncharacterized protein</fullName>
    </submittedName>
</protein>
<dbReference type="Proteomes" id="UP001341840">
    <property type="component" value="Unassembled WGS sequence"/>
</dbReference>
<dbReference type="PANTHER" id="PTHR13348:SF0">
    <property type="entry name" value="RIBONUCLEASE P PROTEIN SUBUNIT P29"/>
    <property type="match status" value="1"/>
</dbReference>
<name>A0ABU6RG77_9FABA</name>
<evidence type="ECO:0000256" key="2">
    <source>
        <dbReference type="ARBA" id="ARBA00006181"/>
    </source>
</evidence>
<evidence type="ECO:0000256" key="1">
    <source>
        <dbReference type="ARBA" id="ARBA00004123"/>
    </source>
</evidence>
<keyword evidence="5" id="KW-1185">Reference proteome</keyword>
<organism evidence="4 5">
    <name type="scientific">Stylosanthes scabra</name>
    <dbReference type="NCBI Taxonomy" id="79078"/>
    <lineage>
        <taxon>Eukaryota</taxon>
        <taxon>Viridiplantae</taxon>
        <taxon>Streptophyta</taxon>
        <taxon>Embryophyta</taxon>
        <taxon>Tracheophyta</taxon>
        <taxon>Spermatophyta</taxon>
        <taxon>Magnoliopsida</taxon>
        <taxon>eudicotyledons</taxon>
        <taxon>Gunneridae</taxon>
        <taxon>Pentapetalae</taxon>
        <taxon>rosids</taxon>
        <taxon>fabids</taxon>
        <taxon>Fabales</taxon>
        <taxon>Fabaceae</taxon>
        <taxon>Papilionoideae</taxon>
        <taxon>50 kb inversion clade</taxon>
        <taxon>dalbergioids sensu lato</taxon>
        <taxon>Dalbergieae</taxon>
        <taxon>Pterocarpus clade</taxon>
        <taxon>Stylosanthes</taxon>
    </lineage>
</organism>
<dbReference type="PANTHER" id="PTHR13348">
    <property type="entry name" value="RIBONUCLEASE P SUBUNIT P29"/>
    <property type="match status" value="1"/>
</dbReference>
<proteinExistence type="inferred from homology"/>
<sequence length="373" mass="41993">LAQRDPTPTRTQSTLIYPKFSLSLGRRSTSSSPLELSPPVAVCLLHYRLRTYNLSLTVQFSMAANSDSRKRTLEALEKRLALSKAQISDKDKPNKTTPQRRPKLSRPNPPPSASPNPHTPNPKPEPPPPSVTPKKGNVSFSGYTFFKETEEDEPMYAQLSHDINENLLTTNDESCTDRKGSVESVLHELFRKGDEAKKYMQGAKSYTIDKLIVLDTIVQGRSLTSSGSQARALQIHSKRSKKHMSMKQHKKKGSLDLPQEFHKFDLFKPMQEMWNDYILKLLKASRNNQLVRCLLGTDLHGAFILVVECKIIHFTGTCGIMIRETAETFGIITEANKFQVVPKKGSVFVFQVDCWKVTVHGDKLSSRKIGLQS</sequence>
<reference evidence="4 5" key="1">
    <citation type="journal article" date="2023" name="Plants (Basel)">
        <title>Bridging the Gap: Combining Genomics and Transcriptomics Approaches to Understand Stylosanthes scabra, an Orphan Legume from the Brazilian Caatinga.</title>
        <authorList>
            <person name="Ferreira-Neto J.R.C."/>
            <person name="da Silva M.D."/>
            <person name="Binneck E."/>
            <person name="de Melo N.F."/>
            <person name="da Silva R.H."/>
            <person name="de Melo A.L.T.M."/>
            <person name="Pandolfi V."/>
            <person name="Bustamante F.O."/>
            <person name="Brasileiro-Vidal A.C."/>
            <person name="Benko-Iseppon A.M."/>
        </authorList>
    </citation>
    <scope>NUCLEOTIDE SEQUENCE [LARGE SCALE GENOMIC DNA]</scope>
    <source>
        <tissue evidence="4">Leaves</tissue>
    </source>
</reference>
<dbReference type="Pfam" id="PF01868">
    <property type="entry name" value="RNase_P-MRP_p29"/>
    <property type="match status" value="1"/>
</dbReference>
<evidence type="ECO:0000256" key="3">
    <source>
        <dbReference type="SAM" id="MobiDB-lite"/>
    </source>
</evidence>